<sequence length="77" mass="8307">MSVDPPPGLDRDGMAEWRAAFHARRAAIVADCQTWQERALRLYAAGETSRGLIEALGLEVQGETDAPCLARKQGASP</sequence>
<evidence type="ECO:0000313" key="1">
    <source>
        <dbReference type="EMBL" id="PWS37789.1"/>
    </source>
</evidence>
<dbReference type="EMBL" id="QGNA01000001">
    <property type="protein sequence ID" value="PWS37789.1"/>
    <property type="molecule type" value="Genomic_DNA"/>
</dbReference>
<proteinExistence type="predicted"/>
<reference evidence="2" key="1">
    <citation type="submission" date="2018-05" db="EMBL/GenBank/DDBJ databases">
        <authorList>
            <person name="Du Z."/>
            <person name="Wang X."/>
        </authorList>
    </citation>
    <scope>NUCLEOTIDE SEQUENCE [LARGE SCALE GENOMIC DNA]</scope>
    <source>
        <strain evidence="2">CQN31</strain>
    </source>
</reference>
<evidence type="ECO:0000313" key="2">
    <source>
        <dbReference type="Proteomes" id="UP000245765"/>
    </source>
</evidence>
<dbReference type="RefSeq" id="WP_109868411.1">
    <property type="nucleotide sequence ID" value="NZ_QGNA01000001.1"/>
</dbReference>
<organism evidence="1 2">
    <name type="scientific">Falsiroseomonas bella</name>
    <dbReference type="NCBI Taxonomy" id="2184016"/>
    <lineage>
        <taxon>Bacteria</taxon>
        <taxon>Pseudomonadati</taxon>
        <taxon>Pseudomonadota</taxon>
        <taxon>Alphaproteobacteria</taxon>
        <taxon>Acetobacterales</taxon>
        <taxon>Roseomonadaceae</taxon>
        <taxon>Falsiroseomonas</taxon>
    </lineage>
</organism>
<comment type="caution">
    <text evidence="1">The sequence shown here is derived from an EMBL/GenBank/DDBJ whole genome shotgun (WGS) entry which is preliminary data.</text>
</comment>
<name>A0A317FIK6_9PROT</name>
<accession>A0A317FIK6</accession>
<keyword evidence="2" id="KW-1185">Reference proteome</keyword>
<gene>
    <name evidence="1" type="ORF">DFH01_00255</name>
</gene>
<dbReference type="AlphaFoldDB" id="A0A317FIK6"/>
<dbReference type="Proteomes" id="UP000245765">
    <property type="component" value="Unassembled WGS sequence"/>
</dbReference>
<protein>
    <submittedName>
        <fullName evidence="1">Uncharacterized protein</fullName>
    </submittedName>
</protein>